<dbReference type="Proteomes" id="UP000026915">
    <property type="component" value="Chromosome 5"/>
</dbReference>
<feature type="compositionally biased region" description="Acidic residues" evidence="7">
    <location>
        <begin position="25"/>
        <end position="41"/>
    </location>
</feature>
<protein>
    <submittedName>
        <fullName evidence="9">Insulinase (Peptidase family M16) family protein, putative</fullName>
    </submittedName>
</protein>
<dbReference type="PANTHER" id="PTHR43690:SF18">
    <property type="entry name" value="INSULIN-DEGRADING ENZYME-RELATED"/>
    <property type="match status" value="1"/>
</dbReference>
<dbReference type="InterPro" id="IPR011249">
    <property type="entry name" value="Metalloenz_LuxS/M16"/>
</dbReference>
<dbReference type="InterPro" id="IPR050626">
    <property type="entry name" value="Peptidase_M16"/>
</dbReference>
<accession>A0A061F414</accession>
<dbReference type="Pfam" id="PF00675">
    <property type="entry name" value="Peptidase_M16"/>
    <property type="match status" value="1"/>
</dbReference>
<feature type="domain" description="Peptidase M16 N-terminal" evidence="8">
    <location>
        <begin position="79"/>
        <end position="194"/>
    </location>
</feature>
<dbReference type="GO" id="GO:0006508">
    <property type="term" value="P:proteolysis"/>
    <property type="evidence" value="ECO:0007669"/>
    <property type="project" value="UniProtKB-KW"/>
</dbReference>
<evidence type="ECO:0000256" key="7">
    <source>
        <dbReference type="SAM" id="MobiDB-lite"/>
    </source>
</evidence>
<feature type="region of interest" description="Disordered" evidence="7">
    <location>
        <begin position="24"/>
        <end position="64"/>
    </location>
</feature>
<dbReference type="STRING" id="3641.A0A061F414"/>
<keyword evidence="5" id="KW-0862">Zinc</keyword>
<dbReference type="InParanoid" id="A0A061F414"/>
<name>A0A061F414_THECC</name>
<proteinExistence type="inferred from homology"/>
<dbReference type="SUPFAM" id="SSF63411">
    <property type="entry name" value="LuxS/MPP-like metallohydrolase"/>
    <property type="match status" value="1"/>
</dbReference>
<evidence type="ECO:0000256" key="4">
    <source>
        <dbReference type="ARBA" id="ARBA00022801"/>
    </source>
</evidence>
<dbReference type="InterPro" id="IPR011765">
    <property type="entry name" value="Pept_M16_N"/>
</dbReference>
<keyword evidence="10" id="KW-1185">Reference proteome</keyword>
<dbReference type="EMBL" id="CM001883">
    <property type="protein sequence ID" value="EOY09249.1"/>
    <property type="molecule type" value="Genomic_DNA"/>
</dbReference>
<gene>
    <name evidence="9" type="ORF">TCM_024657</name>
</gene>
<dbReference type="GO" id="GO:0046872">
    <property type="term" value="F:metal ion binding"/>
    <property type="evidence" value="ECO:0007669"/>
    <property type="project" value="UniProtKB-KW"/>
</dbReference>
<keyword evidence="2" id="KW-0645">Protease</keyword>
<evidence type="ECO:0000313" key="9">
    <source>
        <dbReference type="EMBL" id="EOY09249.1"/>
    </source>
</evidence>
<evidence type="ECO:0000256" key="6">
    <source>
        <dbReference type="ARBA" id="ARBA00023049"/>
    </source>
</evidence>
<evidence type="ECO:0000313" key="10">
    <source>
        <dbReference type="Proteomes" id="UP000026915"/>
    </source>
</evidence>
<evidence type="ECO:0000256" key="3">
    <source>
        <dbReference type="ARBA" id="ARBA00022723"/>
    </source>
</evidence>
<evidence type="ECO:0000256" key="1">
    <source>
        <dbReference type="ARBA" id="ARBA00007261"/>
    </source>
</evidence>
<dbReference type="GO" id="GO:0008237">
    <property type="term" value="F:metallopeptidase activity"/>
    <property type="evidence" value="ECO:0007669"/>
    <property type="project" value="UniProtKB-KW"/>
</dbReference>
<keyword evidence="6" id="KW-0482">Metalloprotease</keyword>
<comment type="similarity">
    <text evidence="1">Belongs to the peptidase M16 family.</text>
</comment>
<reference evidence="9 10" key="1">
    <citation type="journal article" date="2013" name="Genome Biol.">
        <title>The genome sequence of the most widely cultivated cacao type and its use to identify candidate genes regulating pod color.</title>
        <authorList>
            <person name="Motamayor J.C."/>
            <person name="Mockaitis K."/>
            <person name="Schmutz J."/>
            <person name="Haiminen N."/>
            <person name="Iii D.L."/>
            <person name="Cornejo O."/>
            <person name="Findley S.D."/>
            <person name="Zheng P."/>
            <person name="Utro F."/>
            <person name="Royaert S."/>
            <person name="Saski C."/>
            <person name="Jenkins J."/>
            <person name="Podicheti R."/>
            <person name="Zhao M."/>
            <person name="Scheffler B.E."/>
            <person name="Stack J.C."/>
            <person name="Feltus F.A."/>
            <person name="Mustiga G.M."/>
            <person name="Amores F."/>
            <person name="Phillips W."/>
            <person name="Marelli J.P."/>
            <person name="May G.D."/>
            <person name="Shapiro H."/>
            <person name="Ma J."/>
            <person name="Bustamante C.D."/>
            <person name="Schnell R.J."/>
            <person name="Main D."/>
            <person name="Gilbert D."/>
            <person name="Parida L."/>
            <person name="Kuhn D.N."/>
        </authorList>
    </citation>
    <scope>NUCLEOTIDE SEQUENCE [LARGE SCALE GENOMIC DNA]</scope>
    <source>
        <strain evidence="10">cv. Matina 1-6</strain>
    </source>
</reference>
<dbReference type="MEROPS" id="M16.A02"/>
<evidence type="ECO:0000259" key="8">
    <source>
        <dbReference type="Pfam" id="PF00675"/>
    </source>
</evidence>
<evidence type="ECO:0000256" key="5">
    <source>
        <dbReference type="ARBA" id="ARBA00022833"/>
    </source>
</evidence>
<sequence>MPGGSLLVPTSELACGDAIENKEEQCDDEDSLDLDGTDDADSVPPPQQASTFNSRESLQEPRTDKREYRRIVLGNSLQVLLISDPDTDKSAACMYVSIGHLSDPDGCEGLAHLLMRVLLLAYASEKYPGKDSYCQYIVEHGGYTEGILYPNQTDYHFNINNDCFEEALERFSQIFIKPLMSTEAAMREIKTVESASKPSQLGKSSLS</sequence>
<evidence type="ECO:0000256" key="2">
    <source>
        <dbReference type="ARBA" id="ARBA00022670"/>
    </source>
</evidence>
<keyword evidence="3" id="KW-0479">Metal-binding</keyword>
<dbReference type="Gene3D" id="3.30.830.10">
    <property type="entry name" value="Metalloenzyme, LuxS/M16 peptidase-like"/>
    <property type="match status" value="1"/>
</dbReference>
<dbReference type="PANTHER" id="PTHR43690">
    <property type="entry name" value="NARDILYSIN"/>
    <property type="match status" value="1"/>
</dbReference>
<dbReference type="HOGENOM" id="CLU_1328436_0_0_1"/>
<dbReference type="Gramene" id="EOY09249">
    <property type="protein sequence ID" value="EOY09249"/>
    <property type="gene ID" value="TCM_024657"/>
</dbReference>
<keyword evidence="4" id="KW-0378">Hydrolase</keyword>
<dbReference type="AlphaFoldDB" id="A0A061F414"/>
<dbReference type="eggNOG" id="KOG0959">
    <property type="taxonomic scope" value="Eukaryota"/>
</dbReference>
<organism evidence="9 10">
    <name type="scientific">Theobroma cacao</name>
    <name type="common">Cacao</name>
    <name type="synonym">Cocoa</name>
    <dbReference type="NCBI Taxonomy" id="3641"/>
    <lineage>
        <taxon>Eukaryota</taxon>
        <taxon>Viridiplantae</taxon>
        <taxon>Streptophyta</taxon>
        <taxon>Embryophyta</taxon>
        <taxon>Tracheophyta</taxon>
        <taxon>Spermatophyta</taxon>
        <taxon>Magnoliopsida</taxon>
        <taxon>eudicotyledons</taxon>
        <taxon>Gunneridae</taxon>
        <taxon>Pentapetalae</taxon>
        <taxon>rosids</taxon>
        <taxon>malvids</taxon>
        <taxon>Malvales</taxon>
        <taxon>Malvaceae</taxon>
        <taxon>Byttnerioideae</taxon>
        <taxon>Theobroma</taxon>
    </lineage>
</organism>